<comment type="subcellular location">
    <subcellularLocation>
        <location evidence="1">Vacuole membrane</location>
        <topology evidence="1">Multi-pass membrane protein</topology>
    </subcellularLocation>
</comment>
<evidence type="ECO:0000256" key="1">
    <source>
        <dbReference type="ARBA" id="ARBA00004128"/>
    </source>
</evidence>
<dbReference type="OrthoDB" id="438545at2759"/>
<evidence type="ECO:0000256" key="5">
    <source>
        <dbReference type="ARBA" id="ARBA00022692"/>
    </source>
</evidence>
<dbReference type="GO" id="GO:0005313">
    <property type="term" value="F:L-glutamate transmembrane transporter activity"/>
    <property type="evidence" value="ECO:0007669"/>
    <property type="project" value="TreeGrafter"/>
</dbReference>
<feature type="region of interest" description="Disordered" evidence="9">
    <location>
        <begin position="194"/>
        <end position="221"/>
    </location>
</feature>
<feature type="compositionally biased region" description="Polar residues" evidence="9">
    <location>
        <begin position="194"/>
        <end position="207"/>
    </location>
</feature>
<evidence type="ECO:0000256" key="7">
    <source>
        <dbReference type="ARBA" id="ARBA00022989"/>
    </source>
</evidence>
<evidence type="ECO:0000256" key="2">
    <source>
        <dbReference type="ARBA" id="ARBA00008066"/>
    </source>
</evidence>
<keyword evidence="7 10" id="KW-1133">Transmembrane helix</keyword>
<dbReference type="AlphaFoldDB" id="A0A1R0H9E7"/>
<evidence type="ECO:0000259" key="11">
    <source>
        <dbReference type="Pfam" id="PF01490"/>
    </source>
</evidence>
<feature type="transmembrane region" description="Helical" evidence="10">
    <location>
        <begin position="327"/>
        <end position="346"/>
    </location>
</feature>
<dbReference type="GO" id="GO:0061459">
    <property type="term" value="F:L-arginine transmembrane transporter activity"/>
    <property type="evidence" value="ECO:0007669"/>
    <property type="project" value="TreeGrafter"/>
</dbReference>
<dbReference type="GO" id="GO:0005290">
    <property type="term" value="F:L-histidine transmembrane transporter activity"/>
    <property type="evidence" value="ECO:0007669"/>
    <property type="project" value="TreeGrafter"/>
</dbReference>
<evidence type="ECO:0000256" key="6">
    <source>
        <dbReference type="ARBA" id="ARBA00022970"/>
    </source>
</evidence>
<evidence type="ECO:0000256" key="10">
    <source>
        <dbReference type="SAM" id="Phobius"/>
    </source>
</evidence>
<sequence>MSQAPQSSSQNLVFNVVRGNPLHDDIRNNRFSTESAVSGNVPIYDFEEHTGTITSSTINLCNTILGAGLLAMPFAVSKVGLFLGLALVVFSGMTSGLGLYLLAKCAEKVPLRKSSFFSVSELTYPKAGIFFDLAVAIKCFVPVNLSTSFCRMSVAIFVVSAYPLQMHPARASVGRVIYSLFPKLSHSQFSPILPSQNTSSIDENVPTSENNDNNNRSSSQSHVSYAAISRANGSSEQPQTLDVENNQNHDAQKLPELSNVNRDLSNNMFFGITSTLLVTSYLLAASVKSLGLVLVLVGSTGSTTISFILPGLMYLKINENRKLDTRKVLAGALAGYGILVMFVSLFEQIF</sequence>
<keyword evidence="4" id="KW-0926">Vacuole</keyword>
<dbReference type="Proteomes" id="UP000187455">
    <property type="component" value="Unassembled WGS sequence"/>
</dbReference>
<feature type="domain" description="Amino acid transporter transmembrane" evidence="11">
    <location>
        <begin position="49"/>
        <end position="140"/>
    </location>
</feature>
<proteinExistence type="inferred from homology"/>
<accession>A0A1R0H9E7</accession>
<evidence type="ECO:0000256" key="4">
    <source>
        <dbReference type="ARBA" id="ARBA00022554"/>
    </source>
</evidence>
<evidence type="ECO:0000313" key="12">
    <source>
        <dbReference type="EMBL" id="OLY85753.1"/>
    </source>
</evidence>
<dbReference type="InterPro" id="IPR013057">
    <property type="entry name" value="AA_transpt_TM"/>
</dbReference>
<dbReference type="STRING" id="133383.A0A1R0H9E7"/>
<reference evidence="12 13" key="1">
    <citation type="journal article" date="2016" name="Mol. Biol. Evol.">
        <title>Genome-Wide Survey of Gut Fungi (Harpellales) Reveals the First Horizontally Transferred Ubiquitin Gene from a Mosquito Host.</title>
        <authorList>
            <person name="Wang Y."/>
            <person name="White M.M."/>
            <person name="Kvist S."/>
            <person name="Moncalvo J.M."/>
        </authorList>
    </citation>
    <scope>NUCLEOTIDE SEQUENCE [LARGE SCALE GENOMIC DNA]</scope>
    <source>
        <strain evidence="12 13">ALG-7-W6</strain>
    </source>
</reference>
<evidence type="ECO:0000313" key="13">
    <source>
        <dbReference type="Proteomes" id="UP000187455"/>
    </source>
</evidence>
<evidence type="ECO:0000256" key="9">
    <source>
        <dbReference type="SAM" id="MobiDB-lite"/>
    </source>
</evidence>
<dbReference type="PANTHER" id="PTHR22950">
    <property type="entry name" value="AMINO ACID TRANSPORTER"/>
    <property type="match status" value="1"/>
</dbReference>
<dbReference type="GO" id="GO:0005302">
    <property type="term" value="F:L-tyrosine transmembrane transporter activity"/>
    <property type="evidence" value="ECO:0007669"/>
    <property type="project" value="TreeGrafter"/>
</dbReference>
<feature type="transmembrane region" description="Helical" evidence="10">
    <location>
        <begin position="268"/>
        <end position="287"/>
    </location>
</feature>
<feature type="domain" description="Amino acid transporter transmembrane" evidence="11">
    <location>
        <begin position="146"/>
        <end position="345"/>
    </location>
</feature>
<keyword evidence="5 10" id="KW-0812">Transmembrane</keyword>
<organism evidence="12 13">
    <name type="scientific">Smittium mucronatum</name>
    <dbReference type="NCBI Taxonomy" id="133383"/>
    <lineage>
        <taxon>Eukaryota</taxon>
        <taxon>Fungi</taxon>
        <taxon>Fungi incertae sedis</taxon>
        <taxon>Zoopagomycota</taxon>
        <taxon>Kickxellomycotina</taxon>
        <taxon>Harpellomycetes</taxon>
        <taxon>Harpellales</taxon>
        <taxon>Legeriomycetaceae</taxon>
        <taxon>Smittium</taxon>
    </lineage>
</organism>
<evidence type="ECO:0000256" key="3">
    <source>
        <dbReference type="ARBA" id="ARBA00022448"/>
    </source>
</evidence>
<name>A0A1R0H9E7_9FUNG</name>
<feature type="transmembrane region" description="Helical" evidence="10">
    <location>
        <begin position="293"/>
        <end position="315"/>
    </location>
</feature>
<dbReference type="PANTHER" id="PTHR22950:SF678">
    <property type="entry name" value="VACUOLAR AMINO ACID TRANSPORTER 5-RELATED"/>
    <property type="match status" value="1"/>
</dbReference>
<dbReference type="Pfam" id="PF01490">
    <property type="entry name" value="Aa_trans"/>
    <property type="match status" value="2"/>
</dbReference>
<dbReference type="GO" id="GO:0015194">
    <property type="term" value="F:L-serine transmembrane transporter activity"/>
    <property type="evidence" value="ECO:0007669"/>
    <property type="project" value="TreeGrafter"/>
</dbReference>
<keyword evidence="8 10" id="KW-0472">Membrane</keyword>
<keyword evidence="3" id="KW-0813">Transport</keyword>
<keyword evidence="6" id="KW-0029">Amino-acid transport</keyword>
<comment type="similarity">
    <text evidence="2">Belongs to the amino acid/polyamine transporter 2 family.</text>
</comment>
<gene>
    <name evidence="12" type="ORF">AYI68_g51</name>
</gene>
<feature type="compositionally biased region" description="Low complexity" evidence="9">
    <location>
        <begin position="208"/>
        <end position="221"/>
    </location>
</feature>
<keyword evidence="13" id="KW-1185">Reference proteome</keyword>
<feature type="transmembrane region" description="Helical" evidence="10">
    <location>
        <begin position="79"/>
        <end position="103"/>
    </location>
</feature>
<evidence type="ECO:0000256" key="8">
    <source>
        <dbReference type="ARBA" id="ARBA00023136"/>
    </source>
</evidence>
<comment type="caution">
    <text evidence="12">The sequence shown here is derived from an EMBL/GenBank/DDBJ whole genome shotgun (WGS) entry which is preliminary data.</text>
</comment>
<dbReference type="EMBL" id="LSSL01000009">
    <property type="protein sequence ID" value="OLY85753.1"/>
    <property type="molecule type" value="Genomic_DNA"/>
</dbReference>
<protein>
    <submittedName>
        <fullName evidence="12">Vacuolar amino acid transporter 5</fullName>
    </submittedName>
</protein>
<dbReference type="GO" id="GO:0000329">
    <property type="term" value="C:fungal-type vacuole membrane"/>
    <property type="evidence" value="ECO:0007669"/>
    <property type="project" value="TreeGrafter"/>
</dbReference>
<dbReference type="GO" id="GO:0015189">
    <property type="term" value="F:L-lysine transmembrane transporter activity"/>
    <property type="evidence" value="ECO:0007669"/>
    <property type="project" value="TreeGrafter"/>
</dbReference>